<feature type="compositionally biased region" description="Basic and acidic residues" evidence="1">
    <location>
        <begin position="412"/>
        <end position="422"/>
    </location>
</feature>
<keyword evidence="2" id="KW-0472">Membrane</keyword>
<evidence type="ECO:0000313" key="6">
    <source>
        <dbReference type="Proteomes" id="UP000799438"/>
    </source>
</evidence>
<keyword evidence="2" id="KW-1133">Transmembrane helix</keyword>
<dbReference type="GO" id="GO:0004553">
    <property type="term" value="F:hydrolase activity, hydrolyzing O-glycosyl compounds"/>
    <property type="evidence" value="ECO:0007669"/>
    <property type="project" value="InterPro"/>
</dbReference>
<evidence type="ECO:0000259" key="4">
    <source>
        <dbReference type="Pfam" id="PF00722"/>
    </source>
</evidence>
<accession>A0A6A6BBU6</accession>
<organism evidence="5 6">
    <name type="scientific">Aplosporella prunicola CBS 121167</name>
    <dbReference type="NCBI Taxonomy" id="1176127"/>
    <lineage>
        <taxon>Eukaryota</taxon>
        <taxon>Fungi</taxon>
        <taxon>Dikarya</taxon>
        <taxon>Ascomycota</taxon>
        <taxon>Pezizomycotina</taxon>
        <taxon>Dothideomycetes</taxon>
        <taxon>Dothideomycetes incertae sedis</taxon>
        <taxon>Botryosphaeriales</taxon>
        <taxon>Aplosporellaceae</taxon>
        <taxon>Aplosporella</taxon>
    </lineage>
</organism>
<keyword evidence="2" id="KW-0812">Transmembrane</keyword>
<feature type="transmembrane region" description="Helical" evidence="2">
    <location>
        <begin position="338"/>
        <end position="360"/>
    </location>
</feature>
<feature type="domain" description="GH16" evidence="4">
    <location>
        <begin position="99"/>
        <end position="266"/>
    </location>
</feature>
<feature type="transmembrane region" description="Helical" evidence="2">
    <location>
        <begin position="616"/>
        <end position="638"/>
    </location>
</feature>
<dbReference type="OrthoDB" id="25131at2759"/>
<evidence type="ECO:0000313" key="5">
    <source>
        <dbReference type="EMBL" id="KAF2141712.1"/>
    </source>
</evidence>
<dbReference type="RefSeq" id="XP_033397424.1">
    <property type="nucleotide sequence ID" value="XM_033540519.1"/>
</dbReference>
<keyword evidence="3" id="KW-0732">Signal</keyword>
<sequence length="1035" mass="117812">MTIPRKSLSWLTVAISILLPLAAAAAAAPGCSCGFYDDTTGDLYTESLITYFNETSDLSDFVIEEFEHRSEKAWNGGWRQGAVVENVQSNYTIWNSNVTNGTTLGLFCDPSTKLHLVNGGSVRSRRRDIQYGTFRSLMRSPQEGTGGSSLSMRVQFNETESIEINAMNTQTYANAWVSTLMQNEWPDRKLGVNYTILGNSSIANGTAWPFDFMEFRFDWTDKEVRYYIGQNNSRTVTKKKHHAIPMTPAPLYFRHWSTGNTYSMEGPPYWRNVANIGWARMFFNSSEMTADAHDEFDSRCTVTDACSVNDMSLRETSEYTVAATKKFKHKTVSTGRRWAAIWISVISISFTSFLLLHAIIKKAPWKRFSQSHDQSSGISSPAPLYGSSEASVIESTSTTPFNQTRPSSPTKKSADASFRRSEWTPSASGASTPLPRYQSREYLPSTSRRFEEDAICPIPPPTLPSVNPDVTAYPASPPRNAVAYVDGQVIPEYALSDTARNSSRTLVPLPATPVSMMKEPWSPRDKENSLVKPKSREDPTIQETNEQPIKSTTNAVATETKKAPIEQRQRVDYLAGLVALCSIFVTLIHFHLTYIPAVVIPGSPVHYQSEVWARKIISPFIMNQMWLGVFFTTSTRFLSARYFREGNLIVIAERAVKRTPRLLIPVTAIVMLEYFFIDVGATKYLEYLPSVTWSTWAYVSKFPSPGHFISEILELIYLIPNAVPQITFNYCTGVLWTIAVQLQGSWLVLLGAVVVREIKTPWKRFGYYWFCVLNNWYARNWGSFFWLGLMLTDLDVTYKWRKWLYRRPLAYYPLMCFCAGMVGVGFTMNLLPNWISYNFTVEENGIHPDQETGQPIKNTPRFAYPNYYEPRFNMLLFAVGMQAIVELSTFVQKLLSFKLLVLVFPHIFTIYLIHGFVFWSWGSWLCIFLAHRAMAYWAMMLIVGLTSYAIIFLSLPIITPIIEILGRDITLQVWKFASEKPAPKRATLFPYNKYELGMVEAKSDVHTHRKEEEHAHKHEEGHREHDEKGSLPLEA</sequence>
<dbReference type="InterPro" id="IPR013320">
    <property type="entry name" value="ConA-like_dom_sf"/>
</dbReference>
<dbReference type="Proteomes" id="UP000799438">
    <property type="component" value="Unassembled WGS sequence"/>
</dbReference>
<dbReference type="PANTHER" id="PTHR38121:SF2">
    <property type="entry name" value="ACYLTRANSFERASE 3 DOMAIN-CONTAINING PROTEIN"/>
    <property type="match status" value="1"/>
</dbReference>
<dbReference type="AlphaFoldDB" id="A0A6A6BBU6"/>
<feature type="compositionally biased region" description="Basic and acidic residues" evidence="1">
    <location>
        <begin position="521"/>
        <end position="539"/>
    </location>
</feature>
<gene>
    <name evidence="5" type="ORF">K452DRAFT_287668</name>
</gene>
<protein>
    <submittedName>
        <fullName evidence="5">Glycoside hydrolase family 16 protein</fullName>
    </submittedName>
</protein>
<feature type="transmembrane region" description="Helical" evidence="2">
    <location>
        <begin position="809"/>
        <end position="831"/>
    </location>
</feature>
<dbReference type="PANTHER" id="PTHR38121">
    <property type="entry name" value="GH16 DOMAIN-CONTAINING PROTEIN"/>
    <property type="match status" value="1"/>
</dbReference>
<name>A0A6A6BBU6_9PEZI</name>
<proteinExistence type="predicted"/>
<evidence type="ECO:0000256" key="3">
    <source>
        <dbReference type="SAM" id="SignalP"/>
    </source>
</evidence>
<feature type="transmembrane region" description="Helical" evidence="2">
    <location>
        <begin position="571"/>
        <end position="596"/>
    </location>
</feature>
<feature type="transmembrane region" description="Helical" evidence="2">
    <location>
        <begin position="659"/>
        <end position="677"/>
    </location>
</feature>
<dbReference type="EMBL" id="ML995486">
    <property type="protein sequence ID" value="KAF2141712.1"/>
    <property type="molecule type" value="Genomic_DNA"/>
</dbReference>
<keyword evidence="5" id="KW-0378">Hydrolase</keyword>
<dbReference type="SUPFAM" id="SSF49899">
    <property type="entry name" value="Concanavalin A-like lectins/glucanases"/>
    <property type="match status" value="1"/>
</dbReference>
<dbReference type="Pfam" id="PF00722">
    <property type="entry name" value="Glyco_hydro_16"/>
    <property type="match status" value="1"/>
</dbReference>
<feature type="signal peptide" evidence="3">
    <location>
        <begin position="1"/>
        <end position="27"/>
    </location>
</feature>
<evidence type="ECO:0000256" key="1">
    <source>
        <dbReference type="SAM" id="MobiDB-lite"/>
    </source>
</evidence>
<reference evidence="5" key="1">
    <citation type="journal article" date="2020" name="Stud. Mycol.">
        <title>101 Dothideomycetes genomes: a test case for predicting lifestyles and emergence of pathogens.</title>
        <authorList>
            <person name="Haridas S."/>
            <person name="Albert R."/>
            <person name="Binder M."/>
            <person name="Bloem J."/>
            <person name="Labutti K."/>
            <person name="Salamov A."/>
            <person name="Andreopoulos B."/>
            <person name="Baker S."/>
            <person name="Barry K."/>
            <person name="Bills G."/>
            <person name="Bluhm B."/>
            <person name="Cannon C."/>
            <person name="Castanera R."/>
            <person name="Culley D."/>
            <person name="Daum C."/>
            <person name="Ezra D."/>
            <person name="Gonzalez J."/>
            <person name="Henrissat B."/>
            <person name="Kuo A."/>
            <person name="Liang C."/>
            <person name="Lipzen A."/>
            <person name="Lutzoni F."/>
            <person name="Magnuson J."/>
            <person name="Mondo S."/>
            <person name="Nolan M."/>
            <person name="Ohm R."/>
            <person name="Pangilinan J."/>
            <person name="Park H.-J."/>
            <person name="Ramirez L."/>
            <person name="Alfaro M."/>
            <person name="Sun H."/>
            <person name="Tritt A."/>
            <person name="Yoshinaga Y."/>
            <person name="Zwiers L.-H."/>
            <person name="Turgeon B."/>
            <person name="Goodwin S."/>
            <person name="Spatafora J."/>
            <person name="Crous P."/>
            <person name="Grigoriev I."/>
        </authorList>
    </citation>
    <scope>NUCLEOTIDE SEQUENCE</scope>
    <source>
        <strain evidence="5">CBS 121167</strain>
    </source>
</reference>
<dbReference type="InterPro" id="IPR000757">
    <property type="entry name" value="Beta-glucanase-like"/>
</dbReference>
<dbReference type="CDD" id="cd00413">
    <property type="entry name" value="Glyco_hydrolase_16"/>
    <property type="match status" value="1"/>
</dbReference>
<dbReference type="GeneID" id="54298015"/>
<feature type="region of interest" description="Disordered" evidence="1">
    <location>
        <begin position="516"/>
        <end position="547"/>
    </location>
</feature>
<feature type="transmembrane region" description="Helical" evidence="2">
    <location>
        <begin position="899"/>
        <end position="922"/>
    </location>
</feature>
<dbReference type="Gene3D" id="2.60.120.200">
    <property type="match status" value="1"/>
</dbReference>
<feature type="chain" id="PRO_5025674470" evidence="3">
    <location>
        <begin position="28"/>
        <end position="1035"/>
    </location>
</feature>
<feature type="compositionally biased region" description="Polar residues" evidence="1">
    <location>
        <begin position="393"/>
        <end position="411"/>
    </location>
</feature>
<evidence type="ECO:0000256" key="2">
    <source>
        <dbReference type="SAM" id="Phobius"/>
    </source>
</evidence>
<feature type="transmembrane region" description="Helical" evidence="2">
    <location>
        <begin position="934"/>
        <end position="958"/>
    </location>
</feature>
<feature type="region of interest" description="Disordered" evidence="1">
    <location>
        <begin position="393"/>
        <end position="439"/>
    </location>
</feature>
<feature type="compositionally biased region" description="Basic and acidic residues" evidence="1">
    <location>
        <begin position="1007"/>
        <end position="1029"/>
    </location>
</feature>
<dbReference type="GO" id="GO:0005975">
    <property type="term" value="P:carbohydrate metabolic process"/>
    <property type="evidence" value="ECO:0007669"/>
    <property type="project" value="InterPro"/>
</dbReference>
<feature type="transmembrane region" description="Helical" evidence="2">
    <location>
        <begin position="734"/>
        <end position="755"/>
    </location>
</feature>
<keyword evidence="6" id="KW-1185">Reference proteome</keyword>
<feature type="region of interest" description="Disordered" evidence="1">
    <location>
        <begin position="1007"/>
        <end position="1035"/>
    </location>
</feature>